<evidence type="ECO:0000256" key="1">
    <source>
        <dbReference type="SAM" id="Coils"/>
    </source>
</evidence>
<dbReference type="PANTHER" id="PTHR37846">
    <property type="entry name" value="YALI0B21296P"/>
    <property type="match status" value="1"/>
</dbReference>
<dbReference type="Proteomes" id="UP000193922">
    <property type="component" value="Unassembled WGS sequence"/>
</dbReference>
<dbReference type="RefSeq" id="XP_040742776.1">
    <property type="nucleotide sequence ID" value="XM_040885581.1"/>
</dbReference>
<dbReference type="STRING" id="61395.A0A1Y1W7B4"/>
<protein>
    <recommendedName>
        <fullName evidence="3">DUF7719 domain-containing protein</fullName>
    </recommendedName>
</protein>
<dbReference type="AlphaFoldDB" id="A0A1Y1W7B4"/>
<feature type="coiled-coil region" evidence="1">
    <location>
        <begin position="76"/>
        <end position="103"/>
    </location>
</feature>
<dbReference type="OrthoDB" id="5597489at2759"/>
<evidence type="ECO:0000259" key="3">
    <source>
        <dbReference type="Pfam" id="PF24841"/>
    </source>
</evidence>
<organism evidence="4 5">
    <name type="scientific">Linderina pennispora</name>
    <dbReference type="NCBI Taxonomy" id="61395"/>
    <lineage>
        <taxon>Eukaryota</taxon>
        <taxon>Fungi</taxon>
        <taxon>Fungi incertae sedis</taxon>
        <taxon>Zoopagomycota</taxon>
        <taxon>Kickxellomycotina</taxon>
        <taxon>Kickxellomycetes</taxon>
        <taxon>Kickxellales</taxon>
        <taxon>Kickxellaceae</taxon>
        <taxon>Linderina</taxon>
    </lineage>
</organism>
<dbReference type="Pfam" id="PF24841">
    <property type="entry name" value="DUF7719"/>
    <property type="match status" value="1"/>
</dbReference>
<keyword evidence="2" id="KW-1133">Transmembrane helix</keyword>
<dbReference type="GeneID" id="63802229"/>
<reference evidence="4 5" key="1">
    <citation type="submission" date="2016-07" db="EMBL/GenBank/DDBJ databases">
        <title>Pervasive Adenine N6-methylation of Active Genes in Fungi.</title>
        <authorList>
            <consortium name="DOE Joint Genome Institute"/>
            <person name="Mondo S.J."/>
            <person name="Dannebaum R.O."/>
            <person name="Kuo R.C."/>
            <person name="Labutti K."/>
            <person name="Haridas S."/>
            <person name="Kuo A."/>
            <person name="Salamov A."/>
            <person name="Ahrendt S.R."/>
            <person name="Lipzen A."/>
            <person name="Sullivan W."/>
            <person name="Andreopoulos W.B."/>
            <person name="Clum A."/>
            <person name="Lindquist E."/>
            <person name="Daum C."/>
            <person name="Ramamoorthy G.K."/>
            <person name="Gryganskyi A."/>
            <person name="Culley D."/>
            <person name="Magnuson J.K."/>
            <person name="James T.Y."/>
            <person name="O'Malley M.A."/>
            <person name="Stajich J.E."/>
            <person name="Spatafora J.W."/>
            <person name="Visel A."/>
            <person name="Grigoriev I.V."/>
        </authorList>
    </citation>
    <scope>NUCLEOTIDE SEQUENCE [LARGE SCALE GENOMIC DNA]</scope>
    <source>
        <strain evidence="4 5">ATCC 12442</strain>
    </source>
</reference>
<name>A0A1Y1W7B4_9FUNG</name>
<sequence>MVQITEFDDENVPLIESMKELTPGLPRQRRDRTQLAQARLGPDGKPKYLIDDIPDHEKMRLIRESGVLKQMKQDGKEVDYDELDRLEAEAERAEDEIPTWMNALIYTLALSSVYGLFEALVSQQYSIEITATEILKRMLNMSPAIYFMVYVTYKFRFSRAMSLVMLVFACASGCYFVHLSLHAPRLGIMKRAPGLVTIWIYLTFMQDVRPAIINAFVVCAFWLADPFKFRL</sequence>
<keyword evidence="5" id="KW-1185">Reference proteome</keyword>
<evidence type="ECO:0000256" key="2">
    <source>
        <dbReference type="SAM" id="Phobius"/>
    </source>
</evidence>
<comment type="caution">
    <text evidence="4">The sequence shown here is derived from an EMBL/GenBank/DDBJ whole genome shotgun (WGS) entry which is preliminary data.</text>
</comment>
<feature type="transmembrane region" description="Helical" evidence="2">
    <location>
        <begin position="198"/>
        <end position="224"/>
    </location>
</feature>
<feature type="domain" description="DUF7719" evidence="3">
    <location>
        <begin position="162"/>
        <end position="223"/>
    </location>
</feature>
<feature type="transmembrane region" description="Helical" evidence="2">
    <location>
        <begin position="160"/>
        <end position="178"/>
    </location>
</feature>
<evidence type="ECO:0000313" key="5">
    <source>
        <dbReference type="Proteomes" id="UP000193922"/>
    </source>
</evidence>
<keyword evidence="2" id="KW-0812">Transmembrane</keyword>
<accession>A0A1Y1W7B4</accession>
<dbReference type="PANTHER" id="PTHR37846:SF1">
    <property type="entry name" value="DEACETYLASE-LIKE PROTEIN"/>
    <property type="match status" value="1"/>
</dbReference>
<keyword evidence="2" id="KW-0472">Membrane</keyword>
<gene>
    <name evidence="4" type="ORF">DL89DRAFT_258130</name>
</gene>
<evidence type="ECO:0000313" key="4">
    <source>
        <dbReference type="EMBL" id="ORX69044.1"/>
    </source>
</evidence>
<dbReference type="InterPro" id="IPR056136">
    <property type="entry name" value="DUF7719"/>
</dbReference>
<keyword evidence="1" id="KW-0175">Coiled coil</keyword>
<dbReference type="EMBL" id="MCFD01000008">
    <property type="protein sequence ID" value="ORX69044.1"/>
    <property type="molecule type" value="Genomic_DNA"/>
</dbReference>
<proteinExistence type="predicted"/>